<sequence length="72" mass="7698">MVSPCSPCPHVFKPVSTCVWCQIVSSLVLTPLVYRARCRLYNCPAPLAESASAARMEIPTDGPALACAPRHG</sequence>
<evidence type="ECO:0000313" key="1">
    <source>
        <dbReference type="EMBL" id="TNN38355.1"/>
    </source>
</evidence>
<proteinExistence type="predicted"/>
<dbReference type="Proteomes" id="UP000314294">
    <property type="component" value="Unassembled WGS sequence"/>
</dbReference>
<comment type="caution">
    <text evidence="1">The sequence shown here is derived from an EMBL/GenBank/DDBJ whole genome shotgun (WGS) entry which is preliminary data.</text>
</comment>
<protein>
    <submittedName>
        <fullName evidence="1">Uncharacterized protein</fullName>
    </submittedName>
</protein>
<evidence type="ECO:0000313" key="2">
    <source>
        <dbReference type="Proteomes" id="UP000314294"/>
    </source>
</evidence>
<dbReference type="AlphaFoldDB" id="A0A4Z2FBR0"/>
<accession>A0A4Z2FBR0</accession>
<reference evidence="1 2" key="1">
    <citation type="submission" date="2019-03" db="EMBL/GenBank/DDBJ databases">
        <title>First draft genome of Liparis tanakae, snailfish: a comprehensive survey of snailfish specific genes.</title>
        <authorList>
            <person name="Kim W."/>
            <person name="Song I."/>
            <person name="Jeong J.-H."/>
            <person name="Kim D."/>
            <person name="Kim S."/>
            <person name="Ryu S."/>
            <person name="Song J.Y."/>
            <person name="Lee S.K."/>
        </authorList>
    </citation>
    <scope>NUCLEOTIDE SEQUENCE [LARGE SCALE GENOMIC DNA]</scope>
    <source>
        <tissue evidence="1">Muscle</tissue>
    </source>
</reference>
<organism evidence="1 2">
    <name type="scientific">Liparis tanakae</name>
    <name type="common">Tanaka's snailfish</name>
    <dbReference type="NCBI Taxonomy" id="230148"/>
    <lineage>
        <taxon>Eukaryota</taxon>
        <taxon>Metazoa</taxon>
        <taxon>Chordata</taxon>
        <taxon>Craniata</taxon>
        <taxon>Vertebrata</taxon>
        <taxon>Euteleostomi</taxon>
        <taxon>Actinopterygii</taxon>
        <taxon>Neopterygii</taxon>
        <taxon>Teleostei</taxon>
        <taxon>Neoteleostei</taxon>
        <taxon>Acanthomorphata</taxon>
        <taxon>Eupercaria</taxon>
        <taxon>Perciformes</taxon>
        <taxon>Cottioidei</taxon>
        <taxon>Cottales</taxon>
        <taxon>Liparidae</taxon>
        <taxon>Liparis</taxon>
    </lineage>
</organism>
<keyword evidence="2" id="KW-1185">Reference proteome</keyword>
<dbReference type="EMBL" id="SRLO01001378">
    <property type="protein sequence ID" value="TNN38355.1"/>
    <property type="molecule type" value="Genomic_DNA"/>
</dbReference>
<name>A0A4Z2FBR0_9TELE</name>
<gene>
    <name evidence="1" type="ORF">EYF80_051473</name>
</gene>